<dbReference type="GeneID" id="17262168"/>
<evidence type="ECO:0000313" key="5">
    <source>
        <dbReference type="Proteomes" id="UP000013827"/>
    </source>
</evidence>
<feature type="domain" description="RNA ligase" evidence="2">
    <location>
        <begin position="552"/>
        <end position="713"/>
    </location>
</feature>
<dbReference type="AlphaFoldDB" id="A0A0D3IXC9"/>
<dbReference type="Gene3D" id="3.40.50.300">
    <property type="entry name" value="P-loop containing nucleotide triphosphate hydrolases"/>
    <property type="match status" value="1"/>
</dbReference>
<feature type="domain" description="Swiss Army Knife protein DSP-PTPase phosphatase" evidence="3">
    <location>
        <begin position="130"/>
        <end position="218"/>
    </location>
</feature>
<dbReference type="InterPro" id="IPR029021">
    <property type="entry name" value="Prot-tyrosine_phosphatase-like"/>
</dbReference>
<keyword evidence="5" id="KW-1185">Reference proteome</keyword>
<dbReference type="STRING" id="2903.R1E4S1"/>
<dbReference type="Gene3D" id="3.30.470.30">
    <property type="entry name" value="DNA ligase/mRNA capping enzyme"/>
    <property type="match status" value="1"/>
</dbReference>
<dbReference type="Pfam" id="PF22784">
    <property type="entry name" value="PTP-SAK"/>
    <property type="match status" value="1"/>
</dbReference>
<dbReference type="PaxDb" id="2903-EOD15914"/>
<dbReference type="PANTHER" id="PTHR43883:SF1">
    <property type="entry name" value="GLUCONOKINASE"/>
    <property type="match status" value="1"/>
</dbReference>
<dbReference type="InterPro" id="IPR027417">
    <property type="entry name" value="P-loop_NTPase"/>
</dbReference>
<reference evidence="4" key="2">
    <citation type="submission" date="2024-10" db="UniProtKB">
        <authorList>
            <consortium name="EnsemblProtists"/>
        </authorList>
    </citation>
    <scope>IDENTIFICATION</scope>
</reference>
<dbReference type="Proteomes" id="UP000013827">
    <property type="component" value="Unassembled WGS sequence"/>
</dbReference>
<dbReference type="Pfam" id="PF13671">
    <property type="entry name" value="AAA_33"/>
    <property type="match status" value="1"/>
</dbReference>
<sequence length="746" mass="80286">MPRDVHGVAKGCHFLLPGLCNRAALDVYASQLSQLDTHGYELPSELRQKLADEALIAQALADEATAPADEGSSTASQTSLQIATLLAAASEEDVPALSNVFPPLPPLDALTARIGSQAALRSIYTLPSLARCNWVVPGRIMCGDCGALVTHARELCAAGVTTIVNLQTKGERDAVPYHHGVLKLNSAAKFVELPIKDQQTTDDARVSALVLSILSRVGDGASKYDEETLQEWQSRGVAASKAAKQRDWTAACLEFEACVSLRPDWEKGVACLLKARSKRREAAQVDGDGGRRMEEAVTSATVAATPASSKPLRRLGAHVPLFVVLAGLPGAGKSTFAKALAHSREEWLLIDSDETGGRRETEAAVCAGCKSVTAAAKRGGGGKHSRLIVDKCNVRTAERASLLALALPLLPQKPDTTVVYFATETATCIERVASRTDHPSIPYGHGRPAVQSMAKALELPAAVAAAAQAKEGAAWRSVEVDGLRWIVVNSFEQVNALLSSWGAGPAEVAPAGFKKFPRTRHVLNTGGSAVTRDDLVMDPADARRFYDGITVVYAEEKVDGANLGLSLTAAYEIRVQNRSHYVNERTHAQFKALGRWLDEHGWALCRLLEPEVEILFGEWCAAKHSCAYTKLPGLFLAFDLYNKRSGKFASVAERDRRLSGLGIPIVRTLACRAFAGEEELLQLLESTSAYSDGFVEGSYLRIDGATENRLRGKLVRPDFIQGIGDHWASGGFARNGVRPDLWVEKE</sequence>
<dbReference type="PANTHER" id="PTHR43883">
    <property type="entry name" value="SLR0207 PROTEIN"/>
    <property type="match status" value="1"/>
</dbReference>
<dbReference type="InterPro" id="IPR057023">
    <property type="entry name" value="PTP-SAK"/>
</dbReference>
<evidence type="ECO:0008006" key="6">
    <source>
        <dbReference type="Google" id="ProtNLM"/>
    </source>
</evidence>
<dbReference type="InterPro" id="IPR021122">
    <property type="entry name" value="RNA_ligase_dom_REL/Rnl2"/>
</dbReference>
<dbReference type="SUPFAM" id="SSF56091">
    <property type="entry name" value="DNA ligase/mRNA capping enzyme, catalytic domain"/>
    <property type="match status" value="1"/>
</dbReference>
<dbReference type="GO" id="GO:0016791">
    <property type="term" value="F:phosphatase activity"/>
    <property type="evidence" value="ECO:0007669"/>
    <property type="project" value="UniProtKB-ARBA"/>
</dbReference>
<name>A0A0D3IXC9_EMIH1</name>
<accession>A0A0D3IXC9</accession>
<dbReference type="eggNOG" id="ENOG502S0RG">
    <property type="taxonomic scope" value="Eukaryota"/>
</dbReference>
<keyword evidence="1" id="KW-0378">Hydrolase</keyword>
<protein>
    <recommendedName>
        <fullName evidence="6">RNA ligase domain-containing protein</fullName>
    </recommendedName>
</protein>
<dbReference type="EnsemblProtists" id="EOD15914">
    <property type="protein sequence ID" value="EOD15914"/>
    <property type="gene ID" value="EMIHUDRAFT_102995"/>
</dbReference>
<dbReference type="Pfam" id="PF09414">
    <property type="entry name" value="RNA_ligase"/>
    <property type="match status" value="1"/>
</dbReference>
<organism evidence="4 5">
    <name type="scientific">Emiliania huxleyi (strain CCMP1516)</name>
    <dbReference type="NCBI Taxonomy" id="280463"/>
    <lineage>
        <taxon>Eukaryota</taxon>
        <taxon>Haptista</taxon>
        <taxon>Haptophyta</taxon>
        <taxon>Prymnesiophyceae</taxon>
        <taxon>Isochrysidales</taxon>
        <taxon>Noelaerhabdaceae</taxon>
        <taxon>Emiliania</taxon>
    </lineage>
</organism>
<dbReference type="HOGENOM" id="CLU_372766_0_0_1"/>
<reference evidence="5" key="1">
    <citation type="journal article" date="2013" name="Nature">
        <title>Pan genome of the phytoplankton Emiliania underpins its global distribution.</title>
        <authorList>
            <person name="Read B.A."/>
            <person name="Kegel J."/>
            <person name="Klute M.J."/>
            <person name="Kuo A."/>
            <person name="Lefebvre S.C."/>
            <person name="Maumus F."/>
            <person name="Mayer C."/>
            <person name="Miller J."/>
            <person name="Monier A."/>
            <person name="Salamov A."/>
            <person name="Young J."/>
            <person name="Aguilar M."/>
            <person name="Claverie J.M."/>
            <person name="Frickenhaus S."/>
            <person name="Gonzalez K."/>
            <person name="Herman E.K."/>
            <person name="Lin Y.C."/>
            <person name="Napier J."/>
            <person name="Ogata H."/>
            <person name="Sarno A.F."/>
            <person name="Shmutz J."/>
            <person name="Schroeder D."/>
            <person name="de Vargas C."/>
            <person name="Verret F."/>
            <person name="von Dassow P."/>
            <person name="Valentin K."/>
            <person name="Van de Peer Y."/>
            <person name="Wheeler G."/>
            <person name="Dacks J.B."/>
            <person name="Delwiche C.F."/>
            <person name="Dyhrman S.T."/>
            <person name="Glockner G."/>
            <person name="John U."/>
            <person name="Richards T."/>
            <person name="Worden A.Z."/>
            <person name="Zhang X."/>
            <person name="Grigoriev I.V."/>
            <person name="Allen A.E."/>
            <person name="Bidle K."/>
            <person name="Borodovsky M."/>
            <person name="Bowler C."/>
            <person name="Brownlee C."/>
            <person name="Cock J.M."/>
            <person name="Elias M."/>
            <person name="Gladyshev V.N."/>
            <person name="Groth M."/>
            <person name="Guda C."/>
            <person name="Hadaegh A."/>
            <person name="Iglesias-Rodriguez M.D."/>
            <person name="Jenkins J."/>
            <person name="Jones B.M."/>
            <person name="Lawson T."/>
            <person name="Leese F."/>
            <person name="Lindquist E."/>
            <person name="Lobanov A."/>
            <person name="Lomsadze A."/>
            <person name="Malik S.B."/>
            <person name="Marsh M.E."/>
            <person name="Mackinder L."/>
            <person name="Mock T."/>
            <person name="Mueller-Roeber B."/>
            <person name="Pagarete A."/>
            <person name="Parker M."/>
            <person name="Probert I."/>
            <person name="Quesneville H."/>
            <person name="Raines C."/>
            <person name="Rensing S.A."/>
            <person name="Riano-Pachon D.M."/>
            <person name="Richier S."/>
            <person name="Rokitta S."/>
            <person name="Shiraiwa Y."/>
            <person name="Soanes D.M."/>
            <person name="van der Giezen M."/>
            <person name="Wahlund T.M."/>
            <person name="Williams B."/>
            <person name="Wilson W."/>
            <person name="Wolfe G."/>
            <person name="Wurch L.L."/>
        </authorList>
    </citation>
    <scope>NUCLEOTIDE SEQUENCE</scope>
</reference>
<dbReference type="RefSeq" id="XP_005768343.1">
    <property type="nucleotide sequence ID" value="XM_005768286.1"/>
</dbReference>
<dbReference type="KEGG" id="ehx:EMIHUDRAFT_102995"/>
<evidence type="ECO:0000259" key="2">
    <source>
        <dbReference type="Pfam" id="PF09414"/>
    </source>
</evidence>
<dbReference type="Gene3D" id="3.90.190.10">
    <property type="entry name" value="Protein tyrosine phosphatase superfamily"/>
    <property type="match status" value="1"/>
</dbReference>
<evidence type="ECO:0000313" key="4">
    <source>
        <dbReference type="EnsemblProtists" id="EOD15914"/>
    </source>
</evidence>
<dbReference type="InterPro" id="IPR052732">
    <property type="entry name" value="Cell-binding_unc_protein"/>
</dbReference>
<proteinExistence type="predicted"/>
<evidence type="ECO:0000259" key="3">
    <source>
        <dbReference type="Pfam" id="PF22784"/>
    </source>
</evidence>
<dbReference type="SUPFAM" id="SSF52540">
    <property type="entry name" value="P-loop containing nucleoside triphosphate hydrolases"/>
    <property type="match status" value="1"/>
</dbReference>
<evidence type="ECO:0000256" key="1">
    <source>
        <dbReference type="ARBA" id="ARBA00022801"/>
    </source>
</evidence>